<name>A0A974XJ34_9GAMM</name>
<keyword evidence="5" id="KW-1185">Reference proteome</keyword>
<reference evidence="4 5" key="1">
    <citation type="submission" date="2021-03" db="EMBL/GenBank/DDBJ databases">
        <title>Novel species identification of genus Shewanella.</title>
        <authorList>
            <person name="Liu G."/>
            <person name="Zhang Q."/>
        </authorList>
    </citation>
    <scope>NUCLEOTIDE SEQUENCE [LARGE SCALE GENOMIC DNA]</scope>
    <source>
        <strain evidence="4 5">FJAT-53726</strain>
    </source>
</reference>
<dbReference type="PROSITE" id="PS01081">
    <property type="entry name" value="HTH_TETR_1"/>
    <property type="match status" value="1"/>
</dbReference>
<dbReference type="Proteomes" id="UP000663281">
    <property type="component" value="Chromosome"/>
</dbReference>
<dbReference type="InterPro" id="IPR050109">
    <property type="entry name" value="HTH-type_TetR-like_transc_reg"/>
</dbReference>
<dbReference type="PANTHER" id="PTHR30055">
    <property type="entry name" value="HTH-TYPE TRANSCRIPTIONAL REGULATOR RUTR"/>
    <property type="match status" value="1"/>
</dbReference>
<evidence type="ECO:0000313" key="5">
    <source>
        <dbReference type="Proteomes" id="UP000663281"/>
    </source>
</evidence>
<dbReference type="PROSITE" id="PS50977">
    <property type="entry name" value="HTH_TETR_2"/>
    <property type="match status" value="1"/>
</dbReference>
<dbReference type="RefSeq" id="WP_207324487.1">
    <property type="nucleotide sequence ID" value="NZ_CP071504.1"/>
</dbReference>
<protein>
    <submittedName>
        <fullName evidence="4">TetR/AcrR family transcriptional regulator</fullName>
    </submittedName>
</protein>
<dbReference type="PANTHER" id="PTHR30055:SF222">
    <property type="entry name" value="REGULATORY PROTEIN"/>
    <property type="match status" value="1"/>
</dbReference>
<sequence>MDIKDKRQQILDAALMLFNAQGFHGTSTASIAKAAGVATGTLFHHFPNKETLLQTLFLAVKQEFAAAIQAMASPDGPLEQQARRLWLGAIDWALEHPDKQQFFQQFSLSVEIPLALREQAMQEILGFIGAMIAEGQRLGLVAELPLALMLENCHGQYLAATRFFLDHPALGQDHGHREASFRLFWRALAL</sequence>
<evidence type="ECO:0000256" key="2">
    <source>
        <dbReference type="PROSITE-ProRule" id="PRU00335"/>
    </source>
</evidence>
<evidence type="ECO:0000256" key="1">
    <source>
        <dbReference type="ARBA" id="ARBA00023125"/>
    </source>
</evidence>
<dbReference type="SUPFAM" id="SSF46689">
    <property type="entry name" value="Homeodomain-like"/>
    <property type="match status" value="1"/>
</dbReference>
<dbReference type="KEGG" id="scyp:JYB88_13920"/>
<dbReference type="Gene3D" id="1.10.357.10">
    <property type="entry name" value="Tetracycline Repressor, domain 2"/>
    <property type="match status" value="1"/>
</dbReference>
<feature type="domain" description="HTH tetR-type" evidence="3">
    <location>
        <begin position="4"/>
        <end position="64"/>
    </location>
</feature>
<accession>A0A974XJ34</accession>
<keyword evidence="1 2" id="KW-0238">DNA-binding</keyword>
<dbReference type="InterPro" id="IPR023772">
    <property type="entry name" value="DNA-bd_HTH_TetR-type_CS"/>
</dbReference>
<proteinExistence type="predicted"/>
<evidence type="ECO:0000259" key="3">
    <source>
        <dbReference type="PROSITE" id="PS50977"/>
    </source>
</evidence>
<dbReference type="EMBL" id="CP071504">
    <property type="protein sequence ID" value="QSX29299.1"/>
    <property type="molecule type" value="Genomic_DNA"/>
</dbReference>
<dbReference type="InterPro" id="IPR009057">
    <property type="entry name" value="Homeodomain-like_sf"/>
</dbReference>
<gene>
    <name evidence="4" type="ORF">JYB88_13920</name>
</gene>
<organism evidence="4 5">
    <name type="scientific">Shewanella cyperi</name>
    <dbReference type="NCBI Taxonomy" id="2814292"/>
    <lineage>
        <taxon>Bacteria</taxon>
        <taxon>Pseudomonadati</taxon>
        <taxon>Pseudomonadota</taxon>
        <taxon>Gammaproteobacteria</taxon>
        <taxon>Alteromonadales</taxon>
        <taxon>Shewanellaceae</taxon>
        <taxon>Shewanella</taxon>
    </lineage>
</organism>
<evidence type="ECO:0000313" key="4">
    <source>
        <dbReference type="EMBL" id="QSX29299.1"/>
    </source>
</evidence>
<dbReference type="InterPro" id="IPR001647">
    <property type="entry name" value="HTH_TetR"/>
</dbReference>
<dbReference type="AlphaFoldDB" id="A0A974XJ34"/>
<dbReference type="Pfam" id="PF00440">
    <property type="entry name" value="TetR_N"/>
    <property type="match status" value="1"/>
</dbReference>
<feature type="DNA-binding region" description="H-T-H motif" evidence="2">
    <location>
        <begin position="27"/>
        <end position="46"/>
    </location>
</feature>
<dbReference type="PRINTS" id="PR00455">
    <property type="entry name" value="HTHTETR"/>
</dbReference>
<dbReference type="GO" id="GO:0003677">
    <property type="term" value="F:DNA binding"/>
    <property type="evidence" value="ECO:0007669"/>
    <property type="project" value="UniProtKB-UniRule"/>
</dbReference>